<sequence>MAEFALINLDKREVVVSSDTGFGYKMIECVGVMPLATLWLFTVPVGGQPAPPPPPSRPSSPDEEWERRPRVKSPRVPVGYWAGDRVLLVDEYWGSAAGNFPPELISAFPNGDPSANALWYAFENLKRVNLPGYEHQGDQDVLFPVHKVWVVRNLTKKWYARSDRIVEPGDRRGPDLMDDAEGLGLGDLIWADIGGGRCARMGEEGGAGDRFDVQALESVQNPDEEWKEWKDWSEQAIDCLQTFDVDWDVSQFRR</sequence>
<dbReference type="AlphaFoldDB" id="A0AAD7CEH4"/>
<name>A0AAD7CEH4_9AGAR</name>
<dbReference type="EMBL" id="JARKIF010000002">
    <property type="protein sequence ID" value="KAJ7646916.1"/>
    <property type="molecule type" value="Genomic_DNA"/>
</dbReference>
<evidence type="ECO:0000313" key="2">
    <source>
        <dbReference type="EMBL" id="KAJ7646916.1"/>
    </source>
</evidence>
<feature type="compositionally biased region" description="Pro residues" evidence="1">
    <location>
        <begin position="49"/>
        <end position="58"/>
    </location>
</feature>
<gene>
    <name evidence="2" type="ORF">FB45DRAFT_1051506</name>
</gene>
<comment type="caution">
    <text evidence="2">The sequence shown here is derived from an EMBL/GenBank/DDBJ whole genome shotgun (WGS) entry which is preliminary data.</text>
</comment>
<keyword evidence="3" id="KW-1185">Reference proteome</keyword>
<feature type="region of interest" description="Disordered" evidence="1">
    <location>
        <begin position="48"/>
        <end position="70"/>
    </location>
</feature>
<protein>
    <submittedName>
        <fullName evidence="2">Uncharacterized protein</fullName>
    </submittedName>
</protein>
<evidence type="ECO:0000256" key="1">
    <source>
        <dbReference type="SAM" id="MobiDB-lite"/>
    </source>
</evidence>
<reference evidence="2" key="1">
    <citation type="submission" date="2023-03" db="EMBL/GenBank/DDBJ databases">
        <title>Massive genome expansion in bonnet fungi (Mycena s.s.) driven by repeated elements and novel gene families across ecological guilds.</title>
        <authorList>
            <consortium name="Lawrence Berkeley National Laboratory"/>
            <person name="Harder C.B."/>
            <person name="Miyauchi S."/>
            <person name="Viragh M."/>
            <person name="Kuo A."/>
            <person name="Thoen E."/>
            <person name="Andreopoulos B."/>
            <person name="Lu D."/>
            <person name="Skrede I."/>
            <person name="Drula E."/>
            <person name="Henrissat B."/>
            <person name="Morin E."/>
            <person name="Kohler A."/>
            <person name="Barry K."/>
            <person name="LaButti K."/>
            <person name="Morin E."/>
            <person name="Salamov A."/>
            <person name="Lipzen A."/>
            <person name="Mereny Z."/>
            <person name="Hegedus B."/>
            <person name="Baldrian P."/>
            <person name="Stursova M."/>
            <person name="Weitz H."/>
            <person name="Taylor A."/>
            <person name="Grigoriev I.V."/>
            <person name="Nagy L.G."/>
            <person name="Martin F."/>
            <person name="Kauserud H."/>
        </authorList>
    </citation>
    <scope>NUCLEOTIDE SEQUENCE</scope>
    <source>
        <strain evidence="2">9284</strain>
    </source>
</reference>
<dbReference type="Proteomes" id="UP001221142">
    <property type="component" value="Unassembled WGS sequence"/>
</dbReference>
<evidence type="ECO:0000313" key="3">
    <source>
        <dbReference type="Proteomes" id="UP001221142"/>
    </source>
</evidence>
<accession>A0AAD7CEH4</accession>
<proteinExistence type="predicted"/>
<organism evidence="2 3">
    <name type="scientific">Roridomyces roridus</name>
    <dbReference type="NCBI Taxonomy" id="1738132"/>
    <lineage>
        <taxon>Eukaryota</taxon>
        <taxon>Fungi</taxon>
        <taxon>Dikarya</taxon>
        <taxon>Basidiomycota</taxon>
        <taxon>Agaricomycotina</taxon>
        <taxon>Agaricomycetes</taxon>
        <taxon>Agaricomycetidae</taxon>
        <taxon>Agaricales</taxon>
        <taxon>Marasmiineae</taxon>
        <taxon>Mycenaceae</taxon>
        <taxon>Roridomyces</taxon>
    </lineage>
</organism>